<dbReference type="Pfam" id="PF14487">
    <property type="entry name" value="DarT"/>
    <property type="match status" value="1"/>
</dbReference>
<dbReference type="RefSeq" id="WP_310262823.1">
    <property type="nucleotide sequence ID" value="NZ_JAVDWA010000014.1"/>
</dbReference>
<name>A0ABU1U692_9BACL</name>
<dbReference type="InterPro" id="IPR029494">
    <property type="entry name" value="DarT"/>
</dbReference>
<reference evidence="8 9" key="1">
    <citation type="submission" date="2023-07" db="EMBL/GenBank/DDBJ databases">
        <title>Sorghum-associated microbial communities from plants grown in Nebraska, USA.</title>
        <authorList>
            <person name="Schachtman D."/>
        </authorList>
    </citation>
    <scope>NUCLEOTIDE SEQUENCE [LARGE SCALE GENOMIC DNA]</scope>
    <source>
        <strain evidence="8 9">BE211</strain>
    </source>
</reference>
<comment type="caution">
    <text evidence="8">The sequence shown here is derived from an EMBL/GenBank/DDBJ whole genome shotgun (WGS) entry which is preliminary data.</text>
</comment>
<evidence type="ECO:0000256" key="1">
    <source>
        <dbReference type="ARBA" id="ARBA00022649"/>
    </source>
</evidence>
<dbReference type="Proteomes" id="UP001258181">
    <property type="component" value="Unassembled WGS sequence"/>
</dbReference>
<keyword evidence="2 6" id="KW-0328">Glycosyltransferase</keyword>
<dbReference type="EMBL" id="JAVDWA010000014">
    <property type="protein sequence ID" value="MDR7074966.1"/>
    <property type="molecule type" value="Genomic_DNA"/>
</dbReference>
<organism evidence="8 9">
    <name type="scientific">Fictibacillus barbaricus</name>
    <dbReference type="NCBI Taxonomy" id="182136"/>
    <lineage>
        <taxon>Bacteria</taxon>
        <taxon>Bacillati</taxon>
        <taxon>Bacillota</taxon>
        <taxon>Bacilli</taxon>
        <taxon>Bacillales</taxon>
        <taxon>Fictibacillaceae</taxon>
        <taxon>Fictibacillus</taxon>
    </lineage>
</organism>
<feature type="domain" description="DarT" evidence="7">
    <location>
        <begin position="14"/>
        <end position="206"/>
    </location>
</feature>
<feature type="binding site" evidence="6">
    <location>
        <begin position="18"/>
        <end position="20"/>
    </location>
    <ligand>
        <name>NAD(+)</name>
        <dbReference type="ChEBI" id="CHEBI:57540"/>
    </ligand>
</feature>
<evidence type="ECO:0000256" key="6">
    <source>
        <dbReference type="PROSITE-ProRule" id="PRU01362"/>
    </source>
</evidence>
<feature type="active site" description="Proton acceptor" evidence="6">
    <location>
        <position position="50"/>
    </location>
</feature>
<feature type="active site" evidence="6">
    <location>
        <position position="156"/>
    </location>
</feature>
<dbReference type="PROSITE" id="PS52018">
    <property type="entry name" value="DART"/>
    <property type="match status" value="1"/>
</dbReference>
<accession>A0ABU1U692</accession>
<evidence type="ECO:0000313" key="9">
    <source>
        <dbReference type="Proteomes" id="UP001258181"/>
    </source>
</evidence>
<keyword evidence="4 6" id="KW-0548">Nucleotidyltransferase</keyword>
<evidence type="ECO:0000256" key="2">
    <source>
        <dbReference type="ARBA" id="ARBA00022676"/>
    </source>
</evidence>
<evidence type="ECO:0000256" key="4">
    <source>
        <dbReference type="ARBA" id="ARBA00022695"/>
    </source>
</evidence>
<comment type="catalytic activity">
    <reaction evidence="6">
        <text>a thymidine in DNA + NAD(+) = an N-(ADP-alpha-D-ribosyl)-thymidine in DNA + nicotinamide + H(+)</text>
        <dbReference type="Rhea" id="RHEA:71651"/>
        <dbReference type="Rhea" id="RHEA-COMP:13556"/>
        <dbReference type="Rhea" id="RHEA-COMP:18051"/>
        <dbReference type="ChEBI" id="CHEBI:15378"/>
        <dbReference type="ChEBI" id="CHEBI:17154"/>
        <dbReference type="ChEBI" id="CHEBI:57540"/>
        <dbReference type="ChEBI" id="CHEBI:137386"/>
        <dbReference type="ChEBI" id="CHEBI:191199"/>
    </reaction>
</comment>
<evidence type="ECO:0000256" key="3">
    <source>
        <dbReference type="ARBA" id="ARBA00022679"/>
    </source>
</evidence>
<feature type="binding site" evidence="6">
    <location>
        <position position="50"/>
    </location>
    <ligand>
        <name>NAD(+)</name>
        <dbReference type="ChEBI" id="CHEBI:57540"/>
    </ligand>
</feature>
<evidence type="ECO:0000256" key="5">
    <source>
        <dbReference type="ARBA" id="ARBA00023125"/>
    </source>
</evidence>
<keyword evidence="5 6" id="KW-0238">DNA-binding</keyword>
<gene>
    <name evidence="8" type="ORF">J2X07_003990</name>
</gene>
<evidence type="ECO:0000313" key="8">
    <source>
        <dbReference type="EMBL" id="MDR7074966.1"/>
    </source>
</evidence>
<protein>
    <recommendedName>
        <fullName evidence="7">DarT domain-containing protein</fullName>
    </recommendedName>
</protein>
<sequence>MSEIIDGIHQRGITRLCHFTKSNNLAHILRNESGIVANTFLDDQKEILKRNDENRYDGKEDYVCCSVQYPNSWYLRKIKDVDPIFKEWVILFTNPVLMNQTSTLFCHRNAAAGRGIYIKNGEEGFSGMFRNPVQGQRLMYRTNSMLSCCPTDDQAEVLIYKNISRSSIMAIAVPTLEQARKEKARLSFIPEVPRNINWIIAPNLFDVSWSSIVRRGDIPGEILYQGE</sequence>
<keyword evidence="1 6" id="KW-1277">Toxin-antitoxin system</keyword>
<comment type="caution">
    <text evidence="6">Lacks conserved residue(s) required for the propagation of feature annotation.</text>
</comment>
<evidence type="ECO:0000259" key="7">
    <source>
        <dbReference type="PROSITE" id="PS52018"/>
    </source>
</evidence>
<keyword evidence="9" id="KW-1185">Reference proteome</keyword>
<proteinExistence type="inferred from homology"/>
<keyword evidence="3 6" id="KW-0808">Transferase</keyword>
<comment type="similarity">
    <text evidence="6">Belongs to the DarT ADP-ribosyltransferase family.</text>
</comment>